<accession>A0A1L9VXA2</accession>
<dbReference type="GeneID" id="34456028"/>
<dbReference type="VEuPathDB" id="FungiDB:ASPGLDRAFT_116376"/>
<dbReference type="Proteomes" id="UP000184300">
    <property type="component" value="Unassembled WGS sequence"/>
</dbReference>
<dbReference type="AlphaFoldDB" id="A0A1L9VXA2"/>
<name>A0A1L9VXA2_ASPGL</name>
<keyword evidence="2" id="KW-1185">Reference proteome</keyword>
<gene>
    <name evidence="1" type="ORF">ASPGLDRAFT_116376</name>
</gene>
<proteinExistence type="predicted"/>
<protein>
    <recommendedName>
        <fullName evidence="3">Protein kinase domain-containing protein</fullName>
    </recommendedName>
</protein>
<dbReference type="STRING" id="1160497.A0A1L9VXA2"/>
<evidence type="ECO:0008006" key="3">
    <source>
        <dbReference type="Google" id="ProtNLM"/>
    </source>
</evidence>
<dbReference type="RefSeq" id="XP_022405183.1">
    <property type="nucleotide sequence ID" value="XM_022539767.1"/>
</dbReference>
<dbReference type="SUPFAM" id="SSF56112">
    <property type="entry name" value="Protein kinase-like (PK-like)"/>
    <property type="match status" value="1"/>
</dbReference>
<evidence type="ECO:0000313" key="2">
    <source>
        <dbReference type="Proteomes" id="UP000184300"/>
    </source>
</evidence>
<dbReference type="InterPro" id="IPR011009">
    <property type="entry name" value="Kinase-like_dom_sf"/>
</dbReference>
<dbReference type="OrthoDB" id="4185642at2759"/>
<feature type="non-terminal residue" evidence="1">
    <location>
        <position position="1"/>
    </location>
</feature>
<evidence type="ECO:0000313" key="1">
    <source>
        <dbReference type="EMBL" id="OJJ88507.1"/>
    </source>
</evidence>
<organism evidence="1 2">
    <name type="scientific">Aspergillus glaucus CBS 516.65</name>
    <dbReference type="NCBI Taxonomy" id="1160497"/>
    <lineage>
        <taxon>Eukaryota</taxon>
        <taxon>Fungi</taxon>
        <taxon>Dikarya</taxon>
        <taxon>Ascomycota</taxon>
        <taxon>Pezizomycotina</taxon>
        <taxon>Eurotiomycetes</taxon>
        <taxon>Eurotiomycetidae</taxon>
        <taxon>Eurotiales</taxon>
        <taxon>Aspergillaceae</taxon>
        <taxon>Aspergillus</taxon>
        <taxon>Aspergillus subgen. Aspergillus</taxon>
    </lineage>
</organism>
<reference evidence="2" key="1">
    <citation type="journal article" date="2017" name="Genome Biol.">
        <title>Comparative genomics reveals high biological diversity and specific adaptations in the industrially and medically important fungal genus Aspergillus.</title>
        <authorList>
            <person name="de Vries R.P."/>
            <person name="Riley R."/>
            <person name="Wiebenga A."/>
            <person name="Aguilar-Osorio G."/>
            <person name="Amillis S."/>
            <person name="Uchima C.A."/>
            <person name="Anderluh G."/>
            <person name="Asadollahi M."/>
            <person name="Askin M."/>
            <person name="Barry K."/>
            <person name="Battaglia E."/>
            <person name="Bayram O."/>
            <person name="Benocci T."/>
            <person name="Braus-Stromeyer S.A."/>
            <person name="Caldana C."/>
            <person name="Canovas D."/>
            <person name="Cerqueira G.C."/>
            <person name="Chen F."/>
            <person name="Chen W."/>
            <person name="Choi C."/>
            <person name="Clum A."/>
            <person name="Dos Santos R.A."/>
            <person name="Damasio A.R."/>
            <person name="Diallinas G."/>
            <person name="Emri T."/>
            <person name="Fekete E."/>
            <person name="Flipphi M."/>
            <person name="Freyberg S."/>
            <person name="Gallo A."/>
            <person name="Gournas C."/>
            <person name="Habgood R."/>
            <person name="Hainaut M."/>
            <person name="Harispe M.L."/>
            <person name="Henrissat B."/>
            <person name="Hilden K.S."/>
            <person name="Hope R."/>
            <person name="Hossain A."/>
            <person name="Karabika E."/>
            <person name="Karaffa L."/>
            <person name="Karanyi Z."/>
            <person name="Krasevec N."/>
            <person name="Kuo A."/>
            <person name="Kusch H."/>
            <person name="LaButti K."/>
            <person name="Lagendijk E.L."/>
            <person name="Lapidus A."/>
            <person name="Levasseur A."/>
            <person name="Lindquist E."/>
            <person name="Lipzen A."/>
            <person name="Logrieco A.F."/>
            <person name="MacCabe A."/>
            <person name="Maekelae M.R."/>
            <person name="Malavazi I."/>
            <person name="Melin P."/>
            <person name="Meyer V."/>
            <person name="Mielnichuk N."/>
            <person name="Miskei M."/>
            <person name="Molnar A.P."/>
            <person name="Mule G."/>
            <person name="Ngan C.Y."/>
            <person name="Orejas M."/>
            <person name="Orosz E."/>
            <person name="Ouedraogo J.P."/>
            <person name="Overkamp K.M."/>
            <person name="Park H.-S."/>
            <person name="Perrone G."/>
            <person name="Piumi F."/>
            <person name="Punt P.J."/>
            <person name="Ram A.F."/>
            <person name="Ramon A."/>
            <person name="Rauscher S."/>
            <person name="Record E."/>
            <person name="Riano-Pachon D.M."/>
            <person name="Robert V."/>
            <person name="Roehrig J."/>
            <person name="Ruller R."/>
            <person name="Salamov A."/>
            <person name="Salih N.S."/>
            <person name="Samson R.A."/>
            <person name="Sandor E."/>
            <person name="Sanguinetti M."/>
            <person name="Schuetze T."/>
            <person name="Sepcic K."/>
            <person name="Shelest E."/>
            <person name="Sherlock G."/>
            <person name="Sophianopoulou V."/>
            <person name="Squina F.M."/>
            <person name="Sun H."/>
            <person name="Susca A."/>
            <person name="Todd R.B."/>
            <person name="Tsang A."/>
            <person name="Unkles S.E."/>
            <person name="van de Wiele N."/>
            <person name="van Rossen-Uffink D."/>
            <person name="Oliveira J.V."/>
            <person name="Vesth T.C."/>
            <person name="Visser J."/>
            <person name="Yu J.-H."/>
            <person name="Zhou M."/>
            <person name="Andersen M.R."/>
            <person name="Archer D.B."/>
            <person name="Baker S.E."/>
            <person name="Benoit I."/>
            <person name="Brakhage A.A."/>
            <person name="Braus G.H."/>
            <person name="Fischer R."/>
            <person name="Frisvad J.C."/>
            <person name="Goldman G.H."/>
            <person name="Houbraken J."/>
            <person name="Oakley B."/>
            <person name="Pocsi I."/>
            <person name="Scazzocchio C."/>
            <person name="Seiboth B."/>
            <person name="vanKuyk P.A."/>
            <person name="Wortman J."/>
            <person name="Dyer P.S."/>
            <person name="Grigoriev I.V."/>
        </authorList>
    </citation>
    <scope>NUCLEOTIDE SEQUENCE [LARGE SCALE GENOMIC DNA]</scope>
    <source>
        <strain evidence="2">CBS 516.65</strain>
    </source>
</reference>
<sequence>ERGLCDQGIVPDLLGIITQVNPNHPTWAPHLKPFLEDKQSPNAILMEYIPNLHQIDLSNYTKDRGVALQEVLHKIHSVHVCQGDPYPRNMMVQEETGRVLWID</sequence>
<dbReference type="EMBL" id="KV878889">
    <property type="protein sequence ID" value="OJJ88507.1"/>
    <property type="molecule type" value="Genomic_DNA"/>
</dbReference>